<dbReference type="InterPro" id="IPR011055">
    <property type="entry name" value="Dup_hybrid_motif"/>
</dbReference>
<dbReference type="CDD" id="cd12797">
    <property type="entry name" value="M23_peptidase"/>
    <property type="match status" value="1"/>
</dbReference>
<evidence type="ECO:0000259" key="4">
    <source>
        <dbReference type="Pfam" id="PF24568"/>
    </source>
</evidence>
<comment type="caution">
    <text evidence="5">The sequence shown here is derived from an EMBL/GenBank/DDBJ whole genome shotgun (WGS) entry which is preliminary data.</text>
</comment>
<keyword evidence="1" id="KW-0732">Signal</keyword>
<evidence type="ECO:0000313" key="6">
    <source>
        <dbReference type="Proteomes" id="UP000677918"/>
    </source>
</evidence>
<organism evidence="5 6">
    <name type="scientific">Xylanibacillus composti</name>
    <dbReference type="NCBI Taxonomy" id="1572762"/>
    <lineage>
        <taxon>Bacteria</taxon>
        <taxon>Bacillati</taxon>
        <taxon>Bacillota</taxon>
        <taxon>Bacilli</taxon>
        <taxon>Bacillales</taxon>
        <taxon>Paenibacillaceae</taxon>
        <taxon>Xylanibacillus</taxon>
    </lineage>
</organism>
<evidence type="ECO:0000256" key="2">
    <source>
        <dbReference type="SAM" id="Coils"/>
    </source>
</evidence>
<feature type="coiled-coil region" evidence="2">
    <location>
        <begin position="23"/>
        <end position="122"/>
    </location>
</feature>
<accession>A0A8J4M2S2</accession>
<dbReference type="Proteomes" id="UP000677918">
    <property type="component" value="Unassembled WGS sequence"/>
</dbReference>
<dbReference type="InterPro" id="IPR057309">
    <property type="entry name" value="PcsB_CC"/>
</dbReference>
<dbReference type="PANTHER" id="PTHR21666">
    <property type="entry name" value="PEPTIDASE-RELATED"/>
    <property type="match status" value="1"/>
</dbReference>
<dbReference type="AlphaFoldDB" id="A0A8J4M2S2"/>
<reference evidence="5" key="1">
    <citation type="submission" date="2021-04" db="EMBL/GenBank/DDBJ databases">
        <title>Draft genome sequence of Xylanibacillus composti strain K13.</title>
        <authorList>
            <person name="Uke A."/>
            <person name="Chhe C."/>
            <person name="Baramee S."/>
            <person name="Kosugi A."/>
        </authorList>
    </citation>
    <scope>NUCLEOTIDE SEQUENCE</scope>
    <source>
        <strain evidence="5">K13</strain>
    </source>
</reference>
<feature type="domain" description="Peptidoglycan hydrolase PcsB coiled-coil" evidence="4">
    <location>
        <begin position="110"/>
        <end position="180"/>
    </location>
</feature>
<name>A0A8J4M2S2_9BACL</name>
<protein>
    <submittedName>
        <fullName evidence="5">Metalloendopeptidase</fullName>
    </submittedName>
</protein>
<gene>
    <name evidence="5" type="ORF">XYCOK13_28330</name>
</gene>
<dbReference type="InterPro" id="IPR050570">
    <property type="entry name" value="Cell_wall_metabolism_enzyme"/>
</dbReference>
<evidence type="ECO:0000313" key="5">
    <source>
        <dbReference type="EMBL" id="GIQ70009.1"/>
    </source>
</evidence>
<dbReference type="Pfam" id="PF24568">
    <property type="entry name" value="CC_PcsB"/>
    <property type="match status" value="1"/>
</dbReference>
<dbReference type="PANTHER" id="PTHR21666:SF289">
    <property type="entry name" value="L-ALA--D-GLU ENDOPEPTIDASE"/>
    <property type="match status" value="1"/>
</dbReference>
<dbReference type="Gene3D" id="6.10.250.3150">
    <property type="match status" value="1"/>
</dbReference>
<dbReference type="Pfam" id="PF01551">
    <property type="entry name" value="Peptidase_M23"/>
    <property type="match status" value="1"/>
</dbReference>
<proteinExistence type="predicted"/>
<keyword evidence="6" id="KW-1185">Reference proteome</keyword>
<dbReference type="InterPro" id="IPR016047">
    <property type="entry name" value="M23ase_b-sheet_dom"/>
</dbReference>
<keyword evidence="2" id="KW-0175">Coiled coil</keyword>
<dbReference type="Gene3D" id="2.70.70.10">
    <property type="entry name" value="Glucose Permease (Domain IIA)"/>
    <property type="match status" value="1"/>
</dbReference>
<feature type="domain" description="M23ase beta-sheet core" evidence="3">
    <location>
        <begin position="291"/>
        <end position="387"/>
    </location>
</feature>
<dbReference type="GO" id="GO:0004222">
    <property type="term" value="F:metalloendopeptidase activity"/>
    <property type="evidence" value="ECO:0007669"/>
    <property type="project" value="TreeGrafter"/>
</dbReference>
<dbReference type="EMBL" id="BOVK01000038">
    <property type="protein sequence ID" value="GIQ70009.1"/>
    <property type="molecule type" value="Genomic_DNA"/>
</dbReference>
<evidence type="ECO:0000256" key="1">
    <source>
        <dbReference type="ARBA" id="ARBA00022729"/>
    </source>
</evidence>
<evidence type="ECO:0000259" key="3">
    <source>
        <dbReference type="Pfam" id="PF01551"/>
    </source>
</evidence>
<dbReference type="SUPFAM" id="SSF51261">
    <property type="entry name" value="Duplicated hybrid motif"/>
    <property type="match status" value="1"/>
</dbReference>
<sequence>MKKWIVPLILVLTVAVTYALPDRGQARSELQQINAEIEAVRAKQAQAKKRAEEAKNTIVQLENQRQLVQAELAQLQVEIEEAGAEKARIQKEIMESEIELDIAQQEKEMAEERIRLRDEKLQSRLRLMYTNGSVSYLEVLFSATSFTDFLDRYQSLQSLVDQDKQMLDANRYDLALIMEKEQQIKALLTQQTADYERVAELEMILVAKEKEREVQIASLNANIEHEEGVSEQMSQEAAELANRQAELLAKQKQLINFNSGGNLAYPLEKWYPITSGYGTRVDPITGKKGASHYGIDFGAPSGTNIVAAHKGTVTIAGWVNGYGYTVVIDDGGGIRTWYCHMTTGSIKVEVGQVVDTGEVLGKVGSTGRSTGPHLHFGVQKNGSWVNPADYLSL</sequence>
<dbReference type="RefSeq" id="WP_213412795.1">
    <property type="nucleotide sequence ID" value="NZ_BOVK01000038.1"/>
</dbReference>